<reference evidence="2 3" key="2">
    <citation type="submission" date="2019-09" db="EMBL/GenBank/DDBJ databases">
        <title>Complete Genome Sequence and Methylome Analysis of free living Spirochaetas.</title>
        <authorList>
            <person name="Leshcheva N."/>
            <person name="Mikheeva N."/>
        </authorList>
    </citation>
    <scope>NUCLEOTIDE SEQUENCE [LARGE SCALE GENOMIC DNA]</scope>
    <source>
        <strain evidence="2 3">P</strain>
    </source>
</reference>
<dbReference type="KEGG" id="sper:EW093_14730"/>
<dbReference type="RefSeq" id="WP_149569129.1">
    <property type="nucleotide sequence ID" value="NZ_CP035807.1"/>
</dbReference>
<dbReference type="OrthoDB" id="350246at2"/>
<protein>
    <submittedName>
        <fullName evidence="2">Tetratricopeptide repeat protein</fullName>
    </submittedName>
</protein>
<reference evidence="2 3" key="1">
    <citation type="submission" date="2019-02" db="EMBL/GenBank/DDBJ databases">
        <authorList>
            <person name="Fomenkov A."/>
            <person name="Dubinina G."/>
            <person name="Grabovich M."/>
            <person name="Vincze T."/>
            <person name="Roberts R.J."/>
        </authorList>
    </citation>
    <scope>NUCLEOTIDE SEQUENCE [LARGE SCALE GENOMIC DNA]</scope>
    <source>
        <strain evidence="2 3">P</strain>
    </source>
</reference>
<gene>
    <name evidence="2" type="ORF">EW093_14730</name>
</gene>
<dbReference type="AlphaFoldDB" id="A0A5C1QCP9"/>
<sequence>MYKINKKKFSKRKSSIYLLIILLPFLFIFITYSLNQGINVYGNTLVKSFEEEDLNKLWEDKKYSQIVSICEEVLNENFLELNYLYFHGISNFYLGISQISLEMKIPLINQSIISLRKAFILSDGKLKGDIAYVLGKAYYYKGRSYSDLTIKYLDIATKEGYLGKDIYEFKGLAYYELGQYTKSINEFNSLPEERHSPEIVYIISEAYGLIGDYDKQEDLLNGILEGASQKNVKLSSRMDLSEIYFRSRRYSEAIKQVEEILKVRADDFDAQIILGKSLFLSGNEAEANKIFRKLIKQQPGNDEVIRWLKK</sequence>
<evidence type="ECO:0000313" key="2">
    <source>
        <dbReference type="EMBL" id="QEN05895.1"/>
    </source>
</evidence>
<dbReference type="EMBL" id="CP035807">
    <property type="protein sequence ID" value="QEN05895.1"/>
    <property type="molecule type" value="Genomic_DNA"/>
</dbReference>
<dbReference type="Pfam" id="PF13432">
    <property type="entry name" value="TPR_16"/>
    <property type="match status" value="1"/>
</dbReference>
<proteinExistence type="predicted"/>
<evidence type="ECO:0000313" key="3">
    <source>
        <dbReference type="Proteomes" id="UP000323824"/>
    </source>
</evidence>
<dbReference type="Gene3D" id="1.25.40.10">
    <property type="entry name" value="Tetratricopeptide repeat domain"/>
    <property type="match status" value="2"/>
</dbReference>
<keyword evidence="1" id="KW-0812">Transmembrane</keyword>
<organism evidence="2 3">
    <name type="scientific">Thiospirochaeta perfilievii</name>
    <dbReference type="NCBI Taxonomy" id="252967"/>
    <lineage>
        <taxon>Bacteria</taxon>
        <taxon>Pseudomonadati</taxon>
        <taxon>Spirochaetota</taxon>
        <taxon>Spirochaetia</taxon>
        <taxon>Spirochaetales</taxon>
        <taxon>Spirochaetaceae</taxon>
        <taxon>Thiospirochaeta</taxon>
    </lineage>
</organism>
<name>A0A5C1QCP9_9SPIO</name>
<dbReference type="Proteomes" id="UP000323824">
    <property type="component" value="Chromosome"/>
</dbReference>
<accession>A0A5C1QCP9</accession>
<dbReference type="SUPFAM" id="SSF48452">
    <property type="entry name" value="TPR-like"/>
    <property type="match status" value="1"/>
</dbReference>
<dbReference type="InterPro" id="IPR011990">
    <property type="entry name" value="TPR-like_helical_dom_sf"/>
</dbReference>
<keyword evidence="3" id="KW-1185">Reference proteome</keyword>
<evidence type="ECO:0000256" key="1">
    <source>
        <dbReference type="SAM" id="Phobius"/>
    </source>
</evidence>
<feature type="transmembrane region" description="Helical" evidence="1">
    <location>
        <begin position="16"/>
        <end position="34"/>
    </location>
</feature>
<keyword evidence="1" id="KW-0472">Membrane</keyword>
<keyword evidence="1" id="KW-1133">Transmembrane helix</keyword>